<gene>
    <name evidence="8" type="ORF">DSCO28_15500</name>
</gene>
<keyword evidence="6" id="KW-0472">Membrane</keyword>
<keyword evidence="3" id="KW-0560">Oxidoreductase</keyword>
<keyword evidence="1" id="KW-0004">4Fe-4S</keyword>
<dbReference type="EMBL" id="AP021876">
    <property type="protein sequence ID" value="BBO80984.1"/>
    <property type="molecule type" value="Genomic_DNA"/>
</dbReference>
<keyword evidence="6" id="KW-1133">Transmembrane helix</keyword>
<keyword evidence="5" id="KW-0411">Iron-sulfur</keyword>
<evidence type="ECO:0000313" key="9">
    <source>
        <dbReference type="Proteomes" id="UP000425960"/>
    </source>
</evidence>
<evidence type="ECO:0000256" key="1">
    <source>
        <dbReference type="ARBA" id="ARBA00022485"/>
    </source>
</evidence>
<dbReference type="Gene3D" id="1.20.950.20">
    <property type="entry name" value="Transmembrane di-heme cytochromes, Chain C"/>
    <property type="match status" value="1"/>
</dbReference>
<dbReference type="PROSITE" id="PS51257">
    <property type="entry name" value="PROKAR_LIPOPROTEIN"/>
    <property type="match status" value="1"/>
</dbReference>
<reference evidence="8 9" key="1">
    <citation type="submission" date="2019-11" db="EMBL/GenBank/DDBJ databases">
        <title>Comparative genomics of hydrocarbon-degrading Desulfosarcina strains.</title>
        <authorList>
            <person name="Watanabe M."/>
            <person name="Kojima H."/>
            <person name="Fukui M."/>
        </authorList>
    </citation>
    <scope>NUCLEOTIDE SEQUENCE [LARGE SCALE GENOMIC DNA]</scope>
    <source>
        <strain evidence="8 9">28bB2T</strain>
    </source>
</reference>
<protein>
    <submittedName>
        <fullName evidence="8">Iron-sulfur-binding protein</fullName>
    </submittedName>
</protein>
<evidence type="ECO:0000256" key="5">
    <source>
        <dbReference type="ARBA" id="ARBA00023014"/>
    </source>
</evidence>
<dbReference type="InterPro" id="IPR036197">
    <property type="entry name" value="NarG-like_sf"/>
</dbReference>
<dbReference type="RefSeq" id="WP_155321794.1">
    <property type="nucleotide sequence ID" value="NZ_AP021876.1"/>
</dbReference>
<evidence type="ECO:0000256" key="6">
    <source>
        <dbReference type="SAM" id="Phobius"/>
    </source>
</evidence>
<dbReference type="InterPro" id="IPR017896">
    <property type="entry name" value="4Fe4S_Fe-S-bd"/>
</dbReference>
<feature type="domain" description="4Fe-4S ferredoxin-type" evidence="7">
    <location>
        <begin position="280"/>
        <end position="309"/>
    </location>
</feature>
<keyword evidence="6" id="KW-0812">Transmembrane</keyword>
<dbReference type="Gene3D" id="1.10.1060.10">
    <property type="entry name" value="Alpha-helical ferredoxin"/>
    <property type="match status" value="1"/>
</dbReference>
<dbReference type="Pfam" id="PF02754">
    <property type="entry name" value="CCG"/>
    <property type="match status" value="2"/>
</dbReference>
<keyword evidence="2" id="KW-0479">Metal-binding</keyword>
<feature type="transmembrane region" description="Helical" evidence="6">
    <location>
        <begin position="158"/>
        <end position="182"/>
    </location>
</feature>
<feature type="transmembrane region" description="Helical" evidence="6">
    <location>
        <begin position="118"/>
        <end position="138"/>
    </location>
</feature>
<dbReference type="KEGG" id="dov:DSCO28_15500"/>
<proteinExistence type="predicted"/>
<feature type="transmembrane region" description="Helical" evidence="6">
    <location>
        <begin position="6"/>
        <end position="31"/>
    </location>
</feature>
<dbReference type="SUPFAM" id="SSF103501">
    <property type="entry name" value="Respiratory nitrate reductase 1 gamma chain"/>
    <property type="match status" value="1"/>
</dbReference>
<evidence type="ECO:0000256" key="3">
    <source>
        <dbReference type="ARBA" id="ARBA00023002"/>
    </source>
</evidence>
<feature type="domain" description="4Fe-4S ferredoxin-type" evidence="7">
    <location>
        <begin position="333"/>
        <end position="362"/>
    </location>
</feature>
<dbReference type="PANTHER" id="PTHR43255">
    <property type="entry name" value="IRON-SULFUR-BINDING OXIDOREDUCTASE FADF-RELATED-RELATED"/>
    <property type="match status" value="1"/>
</dbReference>
<evidence type="ECO:0000259" key="7">
    <source>
        <dbReference type="PROSITE" id="PS51379"/>
    </source>
</evidence>
<dbReference type="InterPro" id="IPR004017">
    <property type="entry name" value="Cys_rich_dom"/>
</dbReference>
<dbReference type="PANTHER" id="PTHR43255:SF1">
    <property type="entry name" value="IRON-SULFUR-BINDING OXIDOREDUCTASE FADF-RELATED"/>
    <property type="match status" value="1"/>
</dbReference>
<dbReference type="GO" id="GO:0016491">
    <property type="term" value="F:oxidoreductase activity"/>
    <property type="evidence" value="ECO:0007669"/>
    <property type="project" value="UniProtKB-KW"/>
</dbReference>
<evidence type="ECO:0000313" key="8">
    <source>
        <dbReference type="EMBL" id="BBO80984.1"/>
    </source>
</evidence>
<feature type="transmembrane region" description="Helical" evidence="6">
    <location>
        <begin position="85"/>
        <end position="106"/>
    </location>
</feature>
<dbReference type="InterPro" id="IPR051460">
    <property type="entry name" value="HdrC_iron-sulfur_subunit"/>
</dbReference>
<dbReference type="Proteomes" id="UP000425960">
    <property type="component" value="Chromosome"/>
</dbReference>
<dbReference type="SUPFAM" id="SSF46548">
    <property type="entry name" value="alpha-helical ferredoxin"/>
    <property type="match status" value="1"/>
</dbReference>
<evidence type="ECO:0000256" key="4">
    <source>
        <dbReference type="ARBA" id="ARBA00023004"/>
    </source>
</evidence>
<dbReference type="GO" id="GO:0051539">
    <property type="term" value="F:4 iron, 4 sulfur cluster binding"/>
    <property type="evidence" value="ECO:0007669"/>
    <property type="project" value="UniProtKB-KW"/>
</dbReference>
<keyword evidence="4" id="KW-0408">Iron</keyword>
<name>A0A5K7ZI09_9BACT</name>
<dbReference type="InterPro" id="IPR009051">
    <property type="entry name" value="Helical_ferredxn"/>
</dbReference>
<sequence length="652" mass="71537">MTRIPYWNISYGILIDLFALPAVVLLGYGCYRHWCRIRAGKARFDTASAPRPGKIGAVYLPALITRGVIGAKLYRKPFTGIAHGGLFWGMALLSIGTGLVFLNVLFGLPVFTGAFDRWFMSFVLDLAGLMALGGLLFLLLRRLMPPARLVTPKMRKGFLLPVSLLGMVLISGFLIEACRIAASEPEPYAFVGNFLAGFFSAPPSDLHRYLWWGHGLLSLGFIAYIPFSPMIHLVLAPVNAALADPMPGAKMGVIDFATFDDENIEAMPTLGCAKLTDFSRKRLLDVETCLWCGRCHEVCPAASTEKPLSPKGVLVTMAEKLSNGGGDDDGLIDAVGMDAIFACTTCAACMEACPVCINQPKAILKFRQNLVMEQSRIPDLMGKANNSLEQRGHPFFGTGAGPRDWRKGMDVPTFTKGEKEYLLWVGCSATYEERAQKIARAMVEVLTKAKISFGILEDARCTGDPAKQMGNEFLFREIAEENVAIFDALGVTKIITLCPHCYNSFTRHYPPLGGTYQIIPHSVFLNRLMDNGAISIRKAADRICYHDPCYLGRRNQIYDAPRTLLAAAGHCVEIPRNRANSFCCGGGGGNYWAEEEGTRINRIRAREAFDTTADIIATACPFCTLMLTDGLKSITEEDKVRDIAEIVVTAME</sequence>
<organism evidence="8 9">
    <name type="scientific">Desulfosarcina ovata subsp. sediminis</name>
    <dbReference type="NCBI Taxonomy" id="885957"/>
    <lineage>
        <taxon>Bacteria</taxon>
        <taxon>Pseudomonadati</taxon>
        <taxon>Thermodesulfobacteriota</taxon>
        <taxon>Desulfobacteria</taxon>
        <taxon>Desulfobacterales</taxon>
        <taxon>Desulfosarcinaceae</taxon>
        <taxon>Desulfosarcina</taxon>
    </lineage>
</organism>
<evidence type="ECO:0000256" key="2">
    <source>
        <dbReference type="ARBA" id="ARBA00022723"/>
    </source>
</evidence>
<dbReference type="PROSITE" id="PS51379">
    <property type="entry name" value="4FE4S_FER_2"/>
    <property type="match status" value="2"/>
</dbReference>
<dbReference type="Pfam" id="PF13237">
    <property type="entry name" value="Fer4_10"/>
    <property type="match status" value="1"/>
</dbReference>
<dbReference type="GO" id="GO:0046872">
    <property type="term" value="F:metal ion binding"/>
    <property type="evidence" value="ECO:0007669"/>
    <property type="project" value="UniProtKB-KW"/>
</dbReference>
<dbReference type="InterPro" id="IPR017900">
    <property type="entry name" value="4Fe4S_Fe_S_CS"/>
</dbReference>
<dbReference type="AlphaFoldDB" id="A0A5K7ZI09"/>
<dbReference type="GO" id="GO:0005886">
    <property type="term" value="C:plasma membrane"/>
    <property type="evidence" value="ECO:0007669"/>
    <property type="project" value="TreeGrafter"/>
</dbReference>
<dbReference type="PROSITE" id="PS00198">
    <property type="entry name" value="4FE4S_FER_1"/>
    <property type="match status" value="1"/>
</dbReference>
<accession>A0A5K7ZI09</accession>